<feature type="region of interest" description="Disordered" evidence="2">
    <location>
        <begin position="1"/>
        <end position="28"/>
    </location>
</feature>
<feature type="region of interest" description="Disordered" evidence="2">
    <location>
        <begin position="405"/>
        <end position="476"/>
    </location>
</feature>
<dbReference type="PROSITE" id="PS50235">
    <property type="entry name" value="USP_3"/>
    <property type="match status" value="1"/>
</dbReference>
<dbReference type="Gene3D" id="3.90.70.10">
    <property type="entry name" value="Cysteine proteinases"/>
    <property type="match status" value="1"/>
</dbReference>
<dbReference type="SUPFAM" id="SSF54001">
    <property type="entry name" value="Cysteine proteinases"/>
    <property type="match status" value="1"/>
</dbReference>
<name>A0A0K8TMK8_TABBR</name>
<dbReference type="GO" id="GO:0006508">
    <property type="term" value="P:proteolysis"/>
    <property type="evidence" value="ECO:0007669"/>
    <property type="project" value="UniProtKB-KW"/>
</dbReference>
<protein>
    <submittedName>
        <fullName evidence="4">Putative ubiquitin specific protease</fullName>
    </submittedName>
</protein>
<dbReference type="InterPro" id="IPR028889">
    <property type="entry name" value="USP"/>
</dbReference>
<dbReference type="PANTHER" id="PTHR24006:SF905">
    <property type="entry name" value="UBIQUITIN CARBOXYL-TERMINAL HYDROLASE 1"/>
    <property type="match status" value="1"/>
</dbReference>
<evidence type="ECO:0000313" key="4">
    <source>
        <dbReference type="EMBL" id="JAI15403.1"/>
    </source>
</evidence>
<dbReference type="GO" id="GO:0005634">
    <property type="term" value="C:nucleus"/>
    <property type="evidence" value="ECO:0007669"/>
    <property type="project" value="TreeGrafter"/>
</dbReference>
<feature type="domain" description="USP" evidence="3">
    <location>
        <begin position="228"/>
        <end position="862"/>
    </location>
</feature>
<feature type="compositionally biased region" description="Low complexity" evidence="2">
    <location>
        <begin position="422"/>
        <end position="434"/>
    </location>
</feature>
<keyword evidence="4" id="KW-0645">Protease</keyword>
<sequence length="865" mass="97580">ESATSEDNNDCTDKKPNTTSETHQRTPRRTRIYKNRVIDLDRYISKPHFQNLIGTPRKSEHTEEKAETINCESICDIPKTKTLTGVKRKNSNLITCETPKRKRSYTKAKSLVRGKENSLAEPQSDTIRSNKHKLSLVPTRLHDSQSFSNQINSKKIAENSINSLNFGTNLNKTTEDMSVHDYRLIPDERSSVVGNGLLQRASHSIANDDSAIGLHNHCPPTASQHYMATLCNIGNTCYLNSVVYTLRFAPQFLHNLHHLVEDLSFFYKTVSKNRAKSSSLGRNINSFHSENSRSLSSRDLASHDILCDSQKSKQQIATEKLHELYQNLNKNERIESMEPFHADSFLRAIQEVSAIFEGNQQQDAHEFLMCVLDSIRETCLDLIKAITEYPDFIANGHISLSEEASIAQSVTKEQEPPPPRQTSSITTKSSFFSRLSKRKDLNKEAKNNQQSTPTKDNVPANNTDLSPENTPLISNKNTFNAKSSANENDVWHNDKEQLNDKIKKLGLDFFSEDFEGITVSSTKCLSCETVTEQKETMIDIAVPITSSENFIFTDKFIQNSCITRENFVGENKYRCEKCVGYTEAIRSISYEVLPRLLIIQLSRFSGGMEKISRYTPTPFTLQCFCAKCCELGENKKLHVYKLYSVITHVGATMSVGHYVAYTCYLDLANDYVNCNKNAKRQSNLNFANAATASSNNINTNNSSNTASTGEKNYALMKKKIFGRSKASSSGDMSKVKNCLPNKTYSNDLGKPAKNAPCDSNNCCGIRVKNGSLNQSSFCNTPSNSIFSDIADDSQSRYTFNHTGYFDATTNRNMGKHKAQTEPTWYMCDDDKIKAMSQHEFEELLSPKRKIMVTPYLLFYARTQMQ</sequence>
<dbReference type="InterPro" id="IPR038765">
    <property type="entry name" value="Papain-like_cys_pep_sf"/>
</dbReference>
<dbReference type="PANTHER" id="PTHR24006">
    <property type="entry name" value="UBIQUITIN CARBOXYL-TERMINAL HYDROLASE"/>
    <property type="match status" value="1"/>
</dbReference>
<proteinExistence type="evidence at transcript level"/>
<dbReference type="InterPro" id="IPR050164">
    <property type="entry name" value="Peptidase_C19"/>
</dbReference>
<feature type="non-terminal residue" evidence="4">
    <location>
        <position position="1"/>
    </location>
</feature>
<dbReference type="GO" id="GO:0016579">
    <property type="term" value="P:protein deubiquitination"/>
    <property type="evidence" value="ECO:0007669"/>
    <property type="project" value="InterPro"/>
</dbReference>
<dbReference type="InterPro" id="IPR001394">
    <property type="entry name" value="Peptidase_C19_UCH"/>
</dbReference>
<organism evidence="4">
    <name type="scientific">Tabanus bromius</name>
    <name type="common">Band-eyed brown horse fly</name>
    <dbReference type="NCBI Taxonomy" id="304241"/>
    <lineage>
        <taxon>Eukaryota</taxon>
        <taxon>Metazoa</taxon>
        <taxon>Ecdysozoa</taxon>
        <taxon>Arthropoda</taxon>
        <taxon>Hexapoda</taxon>
        <taxon>Insecta</taxon>
        <taxon>Pterygota</taxon>
        <taxon>Neoptera</taxon>
        <taxon>Endopterygota</taxon>
        <taxon>Diptera</taxon>
        <taxon>Brachycera</taxon>
        <taxon>Tabanomorpha</taxon>
        <taxon>Tabanoidea</taxon>
        <taxon>Tabanidae</taxon>
        <taxon>Tabanus</taxon>
    </lineage>
</organism>
<evidence type="ECO:0000256" key="1">
    <source>
        <dbReference type="ARBA" id="ARBA00009085"/>
    </source>
</evidence>
<dbReference type="AlphaFoldDB" id="A0A0K8TMK8"/>
<feature type="compositionally biased region" description="Polar residues" evidence="2">
    <location>
        <begin position="447"/>
        <end position="476"/>
    </location>
</feature>
<dbReference type="GO" id="GO:0005829">
    <property type="term" value="C:cytosol"/>
    <property type="evidence" value="ECO:0007669"/>
    <property type="project" value="TreeGrafter"/>
</dbReference>
<dbReference type="GO" id="GO:0004843">
    <property type="term" value="F:cysteine-type deubiquitinase activity"/>
    <property type="evidence" value="ECO:0007669"/>
    <property type="project" value="InterPro"/>
</dbReference>
<evidence type="ECO:0000256" key="2">
    <source>
        <dbReference type="SAM" id="MobiDB-lite"/>
    </source>
</evidence>
<dbReference type="EMBL" id="GDAI01002200">
    <property type="protein sequence ID" value="JAI15403.1"/>
    <property type="molecule type" value="mRNA"/>
</dbReference>
<comment type="similarity">
    <text evidence="1">Belongs to the peptidase C19 family.</text>
</comment>
<evidence type="ECO:0000259" key="3">
    <source>
        <dbReference type="PROSITE" id="PS50235"/>
    </source>
</evidence>
<accession>A0A0K8TMK8</accession>
<dbReference type="PROSITE" id="PS00973">
    <property type="entry name" value="USP_2"/>
    <property type="match status" value="1"/>
</dbReference>
<keyword evidence="4" id="KW-0378">Hydrolase</keyword>
<reference evidence="4" key="1">
    <citation type="journal article" date="2015" name="Insect Biochem. Mol. Biol.">
        <title>An insight into the sialome of the horse fly, Tabanus bromius.</title>
        <authorList>
            <person name="Ribeiro J.M."/>
            <person name="Kazimirova M."/>
            <person name="Takac P."/>
            <person name="Andersen J.F."/>
            <person name="Francischetti I.M."/>
        </authorList>
    </citation>
    <scope>NUCLEOTIDE SEQUENCE</scope>
</reference>
<dbReference type="Pfam" id="PF00443">
    <property type="entry name" value="UCH"/>
    <property type="match status" value="1"/>
</dbReference>
<dbReference type="InterPro" id="IPR018200">
    <property type="entry name" value="USP_CS"/>
</dbReference>